<keyword evidence="4" id="KW-0479">Metal-binding</keyword>
<dbReference type="GO" id="GO:0008253">
    <property type="term" value="F:5'-nucleotidase activity"/>
    <property type="evidence" value="ECO:0007669"/>
    <property type="project" value="UniProtKB-EC"/>
</dbReference>
<evidence type="ECO:0000313" key="10">
    <source>
        <dbReference type="EMBL" id="KFB53854.1"/>
    </source>
</evidence>
<evidence type="ECO:0000256" key="7">
    <source>
        <dbReference type="ARBA" id="ARBA00022842"/>
    </source>
</evidence>
<dbReference type="VEuPathDB" id="VectorBase:ASIS007418"/>
<dbReference type="PROSITE" id="PS01098">
    <property type="entry name" value="LIPASE_GDSL_SER"/>
    <property type="match status" value="1"/>
</dbReference>
<evidence type="ECO:0000256" key="8">
    <source>
        <dbReference type="ARBA" id="ARBA00023080"/>
    </source>
</evidence>
<dbReference type="GO" id="GO:0016298">
    <property type="term" value="F:lipase activity"/>
    <property type="evidence" value="ECO:0007669"/>
    <property type="project" value="InterPro"/>
</dbReference>
<comment type="subcellular location">
    <subcellularLocation>
        <location evidence="9">Cytoplasm</location>
    </subcellularLocation>
</comment>
<dbReference type="Proteomes" id="UP000030765">
    <property type="component" value="Unassembled WGS sequence"/>
</dbReference>
<dbReference type="GO" id="GO:0000166">
    <property type="term" value="F:nucleotide binding"/>
    <property type="evidence" value="ECO:0007669"/>
    <property type="project" value="UniProtKB-KW"/>
</dbReference>
<evidence type="ECO:0000256" key="6">
    <source>
        <dbReference type="ARBA" id="ARBA00022801"/>
    </source>
</evidence>
<dbReference type="STRING" id="74873.A0A084WUG0"/>
<protein>
    <recommendedName>
        <fullName evidence="3 9">5'-nucleotidase</fullName>
        <ecNumber evidence="3 9">3.1.3.5</ecNumber>
    </recommendedName>
</protein>
<accession>A0A084WUG0</accession>
<dbReference type="OrthoDB" id="10014216at2759"/>
<reference evidence="11" key="2">
    <citation type="submission" date="2020-05" db="UniProtKB">
        <authorList>
            <consortium name="EnsemblMetazoa"/>
        </authorList>
    </citation>
    <scope>IDENTIFICATION</scope>
</reference>
<keyword evidence="5 9" id="KW-0547">Nucleotide-binding</keyword>
<dbReference type="SFLD" id="SFLDS00003">
    <property type="entry name" value="Haloacid_Dehalogenase"/>
    <property type="match status" value="1"/>
</dbReference>
<keyword evidence="12" id="KW-1185">Reference proteome</keyword>
<evidence type="ECO:0000313" key="11">
    <source>
        <dbReference type="EnsemblMetazoa" id="ASIC022294-PA"/>
    </source>
</evidence>
<dbReference type="PANTHER" id="PTHR13045:SF0">
    <property type="entry name" value="7-METHYLGUANOSINE PHOSPHATE-SPECIFIC 5'-NUCLEOTIDASE"/>
    <property type="match status" value="1"/>
</dbReference>
<gene>
    <name evidence="10" type="ORF">ZHAS_00022294</name>
</gene>
<proteinExistence type="inferred from homology"/>
<keyword evidence="9" id="KW-0963">Cytoplasm</keyword>
<dbReference type="InterPro" id="IPR023214">
    <property type="entry name" value="HAD_sf"/>
</dbReference>
<sequence length="302" mass="34382">MVGQRKFQLSEVAALQRDHVKIRDPAKVELMLNELVNGGTEKLQVVTDFDYTITKQRLSNGEKVLTSFGMFNECKSIPADVILEQRNLYHKYRPIEIDPHMEHEEKVGYMIEWWSKTGDLLKGFKLPQEDIDEVAGRYKDGLRDGTPEMFKELHELNVPCLVFSAGLGNCVLSVLKHANVMYPNVKLVSNFLQFSDNGMLNGLQDRMIHTFNKNETVLEGTEYYDIVHSRDHVIVMGDSLGDAGMANGVPSSSHILKIGFLFDHPELNLPRYMDAFDIVLIDDQTMDVPRAIVEMVKKQSHV</sequence>
<dbReference type="EMBL" id="KE525423">
    <property type="protein sequence ID" value="KFB53854.1"/>
    <property type="molecule type" value="Genomic_DNA"/>
</dbReference>
<dbReference type="OMA" id="GPERMQI"/>
<evidence type="ECO:0000256" key="1">
    <source>
        <dbReference type="ARBA" id="ARBA00000815"/>
    </source>
</evidence>
<keyword evidence="8 9" id="KW-0546">Nucleotide metabolism</keyword>
<evidence type="ECO:0000256" key="4">
    <source>
        <dbReference type="ARBA" id="ARBA00022723"/>
    </source>
</evidence>
<dbReference type="GO" id="GO:0000287">
    <property type="term" value="F:magnesium ion binding"/>
    <property type="evidence" value="ECO:0007669"/>
    <property type="project" value="InterPro"/>
</dbReference>
<dbReference type="InterPro" id="IPR036412">
    <property type="entry name" value="HAD-like_sf"/>
</dbReference>
<reference evidence="10 12" key="1">
    <citation type="journal article" date="2014" name="BMC Genomics">
        <title>Genome sequence of Anopheles sinensis provides insight into genetics basis of mosquito competence for malaria parasites.</title>
        <authorList>
            <person name="Zhou D."/>
            <person name="Zhang D."/>
            <person name="Ding G."/>
            <person name="Shi L."/>
            <person name="Hou Q."/>
            <person name="Ye Y."/>
            <person name="Xu Y."/>
            <person name="Zhou H."/>
            <person name="Xiong C."/>
            <person name="Li S."/>
            <person name="Yu J."/>
            <person name="Hong S."/>
            <person name="Yu X."/>
            <person name="Zou P."/>
            <person name="Chen C."/>
            <person name="Chang X."/>
            <person name="Wang W."/>
            <person name="Lv Y."/>
            <person name="Sun Y."/>
            <person name="Ma L."/>
            <person name="Shen B."/>
            <person name="Zhu C."/>
        </authorList>
    </citation>
    <scope>NUCLEOTIDE SEQUENCE [LARGE SCALE GENOMIC DNA]</scope>
</reference>
<dbReference type="FunFam" id="3.40.50.1000:FF:000032">
    <property type="entry name" value="Cytosolic 5-nucleotidase 3-like"/>
    <property type="match status" value="1"/>
</dbReference>
<organism evidence="10">
    <name type="scientific">Anopheles sinensis</name>
    <name type="common">Mosquito</name>
    <dbReference type="NCBI Taxonomy" id="74873"/>
    <lineage>
        <taxon>Eukaryota</taxon>
        <taxon>Metazoa</taxon>
        <taxon>Ecdysozoa</taxon>
        <taxon>Arthropoda</taxon>
        <taxon>Hexapoda</taxon>
        <taxon>Insecta</taxon>
        <taxon>Pterygota</taxon>
        <taxon>Neoptera</taxon>
        <taxon>Endopterygota</taxon>
        <taxon>Diptera</taxon>
        <taxon>Nematocera</taxon>
        <taxon>Culicoidea</taxon>
        <taxon>Culicidae</taxon>
        <taxon>Anophelinae</taxon>
        <taxon>Anopheles</taxon>
    </lineage>
</organism>
<dbReference type="Pfam" id="PF05822">
    <property type="entry name" value="UMPH-1"/>
    <property type="match status" value="1"/>
</dbReference>
<dbReference type="EnsemblMetazoa" id="ASIC022294-RA">
    <property type="protein sequence ID" value="ASIC022294-PA"/>
    <property type="gene ID" value="ASIC022294"/>
</dbReference>
<dbReference type="FunFam" id="1.10.150.340:FF:000001">
    <property type="entry name" value="Cytosolic 5-nucleotidase 3-like"/>
    <property type="match status" value="1"/>
</dbReference>
<dbReference type="SUPFAM" id="SSF56784">
    <property type="entry name" value="HAD-like"/>
    <property type="match status" value="1"/>
</dbReference>
<evidence type="ECO:0000313" key="12">
    <source>
        <dbReference type="Proteomes" id="UP000030765"/>
    </source>
</evidence>
<dbReference type="GO" id="GO:0005737">
    <property type="term" value="C:cytoplasm"/>
    <property type="evidence" value="ECO:0007669"/>
    <property type="project" value="UniProtKB-SubCell"/>
</dbReference>
<dbReference type="NCBIfam" id="TIGR01544">
    <property type="entry name" value="HAD-SF-IE"/>
    <property type="match status" value="1"/>
</dbReference>
<dbReference type="PANTHER" id="PTHR13045">
    <property type="entry name" value="5'-NUCLEOTIDASE"/>
    <property type="match status" value="1"/>
</dbReference>
<evidence type="ECO:0000256" key="5">
    <source>
        <dbReference type="ARBA" id="ARBA00022741"/>
    </source>
</evidence>
<dbReference type="Gene3D" id="1.10.150.340">
    <property type="entry name" value="Pyrimidine 5'-nucleotidase (UMPH-1), N-terminal domain"/>
    <property type="match status" value="1"/>
</dbReference>
<evidence type="ECO:0000256" key="9">
    <source>
        <dbReference type="RuleBase" id="RU361276"/>
    </source>
</evidence>
<dbReference type="SFLD" id="SFLDG01128">
    <property type="entry name" value="C1.4:_5'-Nucleotidase_Like"/>
    <property type="match status" value="1"/>
</dbReference>
<name>A0A084WUG0_ANOSI</name>
<keyword evidence="7" id="KW-0460">Magnesium</keyword>
<dbReference type="EMBL" id="ATLV01027083">
    <property type="status" value="NOT_ANNOTATED_CDS"/>
    <property type="molecule type" value="Genomic_DNA"/>
</dbReference>
<dbReference type="GO" id="GO:0006629">
    <property type="term" value="P:lipid metabolic process"/>
    <property type="evidence" value="ECO:0007669"/>
    <property type="project" value="InterPro"/>
</dbReference>
<dbReference type="Gene3D" id="3.40.50.1000">
    <property type="entry name" value="HAD superfamily/HAD-like"/>
    <property type="match status" value="1"/>
</dbReference>
<dbReference type="AlphaFoldDB" id="A0A084WUG0"/>
<dbReference type="InterPro" id="IPR006434">
    <property type="entry name" value="Pyrimidine_nucleotidase_eu"/>
</dbReference>
<dbReference type="EC" id="3.1.3.5" evidence="3 9"/>
<dbReference type="VEuPathDB" id="VectorBase:ASIC022294"/>
<evidence type="ECO:0000256" key="2">
    <source>
        <dbReference type="ARBA" id="ARBA00008389"/>
    </source>
</evidence>
<keyword evidence="6 9" id="KW-0378">Hydrolase</keyword>
<comment type="similarity">
    <text evidence="2 9">Belongs to the pyrimidine 5'-nucleotidase family.</text>
</comment>
<comment type="catalytic activity">
    <reaction evidence="1 9">
        <text>a ribonucleoside 5'-phosphate + H2O = a ribonucleoside + phosphate</text>
        <dbReference type="Rhea" id="RHEA:12484"/>
        <dbReference type="ChEBI" id="CHEBI:15377"/>
        <dbReference type="ChEBI" id="CHEBI:18254"/>
        <dbReference type="ChEBI" id="CHEBI:43474"/>
        <dbReference type="ChEBI" id="CHEBI:58043"/>
        <dbReference type="EC" id="3.1.3.5"/>
    </reaction>
</comment>
<evidence type="ECO:0000256" key="3">
    <source>
        <dbReference type="ARBA" id="ARBA00012643"/>
    </source>
</evidence>
<dbReference type="GO" id="GO:0009117">
    <property type="term" value="P:nucleotide metabolic process"/>
    <property type="evidence" value="ECO:0007669"/>
    <property type="project" value="UniProtKB-KW"/>
</dbReference>
<dbReference type="InterPro" id="IPR008265">
    <property type="entry name" value="Lipase_GDSL_AS"/>
</dbReference>